<gene>
    <name evidence="1" type="ORF">M9458_033670</name>
</gene>
<evidence type="ECO:0000313" key="2">
    <source>
        <dbReference type="Proteomes" id="UP001529510"/>
    </source>
</evidence>
<name>A0ABD0P4Y8_CIRMR</name>
<evidence type="ECO:0000313" key="1">
    <source>
        <dbReference type="EMBL" id="KAL0169074.1"/>
    </source>
</evidence>
<dbReference type="Proteomes" id="UP001529510">
    <property type="component" value="Unassembled WGS sequence"/>
</dbReference>
<comment type="caution">
    <text evidence="1">The sequence shown here is derived from an EMBL/GenBank/DDBJ whole genome shotgun (WGS) entry which is preliminary data.</text>
</comment>
<dbReference type="AlphaFoldDB" id="A0ABD0P4Y8"/>
<dbReference type="EMBL" id="JAMKFB020000017">
    <property type="protein sequence ID" value="KAL0169074.1"/>
    <property type="molecule type" value="Genomic_DNA"/>
</dbReference>
<feature type="non-terminal residue" evidence="1">
    <location>
        <position position="1"/>
    </location>
</feature>
<protein>
    <submittedName>
        <fullName evidence="1">Uncharacterized protein</fullName>
    </submittedName>
</protein>
<organism evidence="1 2">
    <name type="scientific">Cirrhinus mrigala</name>
    <name type="common">Mrigala</name>
    <dbReference type="NCBI Taxonomy" id="683832"/>
    <lineage>
        <taxon>Eukaryota</taxon>
        <taxon>Metazoa</taxon>
        <taxon>Chordata</taxon>
        <taxon>Craniata</taxon>
        <taxon>Vertebrata</taxon>
        <taxon>Euteleostomi</taxon>
        <taxon>Actinopterygii</taxon>
        <taxon>Neopterygii</taxon>
        <taxon>Teleostei</taxon>
        <taxon>Ostariophysi</taxon>
        <taxon>Cypriniformes</taxon>
        <taxon>Cyprinidae</taxon>
        <taxon>Labeoninae</taxon>
        <taxon>Labeonini</taxon>
        <taxon>Cirrhinus</taxon>
    </lineage>
</organism>
<sequence>ESLNKVESLVEQLEKSNKTNAAIVMGDVIGVLQIQPKNKPTKDINICYSSSQNMIN</sequence>
<keyword evidence="2" id="KW-1185">Reference proteome</keyword>
<proteinExistence type="predicted"/>
<accession>A0ABD0P4Y8</accession>
<feature type="non-terminal residue" evidence="1">
    <location>
        <position position="56"/>
    </location>
</feature>
<reference evidence="1 2" key="1">
    <citation type="submission" date="2024-05" db="EMBL/GenBank/DDBJ databases">
        <title>Genome sequencing and assembly of Indian major carp, Cirrhinus mrigala (Hamilton, 1822).</title>
        <authorList>
            <person name="Mohindra V."/>
            <person name="Chowdhury L.M."/>
            <person name="Lal K."/>
            <person name="Jena J.K."/>
        </authorList>
    </citation>
    <scope>NUCLEOTIDE SEQUENCE [LARGE SCALE GENOMIC DNA]</scope>
    <source>
        <strain evidence="1">CM1030</strain>
        <tissue evidence="1">Blood</tissue>
    </source>
</reference>